<protein>
    <submittedName>
        <fullName evidence="2">Uncharacterized protein</fullName>
    </submittedName>
</protein>
<evidence type="ECO:0000256" key="1">
    <source>
        <dbReference type="SAM" id="Phobius"/>
    </source>
</evidence>
<dbReference type="PANTHER" id="PTHR33429">
    <property type="entry name" value="OS02G0708000 PROTEIN-RELATED"/>
    <property type="match status" value="1"/>
</dbReference>
<dbReference type="HOGENOM" id="CLU_145679_1_0_1"/>
<organism evidence="2">
    <name type="scientific">Oryza brachyantha</name>
    <name type="common">malo sina</name>
    <dbReference type="NCBI Taxonomy" id="4533"/>
    <lineage>
        <taxon>Eukaryota</taxon>
        <taxon>Viridiplantae</taxon>
        <taxon>Streptophyta</taxon>
        <taxon>Embryophyta</taxon>
        <taxon>Tracheophyta</taxon>
        <taxon>Spermatophyta</taxon>
        <taxon>Magnoliopsida</taxon>
        <taxon>Liliopsida</taxon>
        <taxon>Poales</taxon>
        <taxon>Poaceae</taxon>
        <taxon>BOP clade</taxon>
        <taxon>Oryzoideae</taxon>
        <taxon>Oryzeae</taxon>
        <taxon>Oryzinae</taxon>
        <taxon>Oryza</taxon>
    </lineage>
</organism>
<dbReference type="Gramene" id="OB02G36940.1">
    <property type="protein sequence ID" value="OB02G36940.1"/>
    <property type="gene ID" value="OB02G36940"/>
</dbReference>
<evidence type="ECO:0000313" key="3">
    <source>
        <dbReference type="Proteomes" id="UP000006038"/>
    </source>
</evidence>
<keyword evidence="1" id="KW-1133">Transmembrane helix</keyword>
<dbReference type="Proteomes" id="UP000006038">
    <property type="component" value="Unassembled WGS sequence"/>
</dbReference>
<dbReference type="EnsemblPlants" id="OB02G36940.1">
    <property type="protein sequence ID" value="OB02G36940.1"/>
    <property type="gene ID" value="OB02G36940"/>
</dbReference>
<keyword evidence="3" id="KW-1185">Reference proteome</keyword>
<reference evidence="2" key="1">
    <citation type="submission" date="2013-04" db="UniProtKB">
        <authorList>
            <consortium name="EnsemblPlants"/>
        </authorList>
    </citation>
    <scope>IDENTIFICATION</scope>
</reference>
<feature type="transmembrane region" description="Helical" evidence="1">
    <location>
        <begin position="46"/>
        <end position="71"/>
    </location>
</feature>
<sequence>MAANTMPSSMPPPPPAMVTAPLQPDYQGSVAAAGAVVAGSRHGGSIGAFFGVLAAVLLLTLLSCVLGRVCARHAAGPDERSRGEALTPRGGRGGARCSVATAGAMNWRSPSPPRFLRQFHSRPAIYSGSKLPKESHMYVNVVEIAMNTDAV</sequence>
<accession>J3LGC7</accession>
<evidence type="ECO:0000313" key="2">
    <source>
        <dbReference type="EnsemblPlants" id="OB02G36940.1"/>
    </source>
</evidence>
<dbReference type="AlphaFoldDB" id="J3LGC7"/>
<proteinExistence type="predicted"/>
<keyword evidence="1" id="KW-0812">Transmembrane</keyword>
<keyword evidence="1" id="KW-0472">Membrane</keyword>
<dbReference type="PANTHER" id="PTHR33429:SF23">
    <property type="entry name" value="OS02G0709350 PROTEIN"/>
    <property type="match status" value="1"/>
</dbReference>
<name>J3LGC7_ORYBR</name>